<dbReference type="EMBL" id="QWGP01000004">
    <property type="protein sequence ID" value="RHZ96974.1"/>
    <property type="molecule type" value="Genomic_DNA"/>
</dbReference>
<dbReference type="AlphaFoldDB" id="A0AAX1UPM9"/>
<evidence type="ECO:0000256" key="1">
    <source>
        <dbReference type="SAM" id="Coils"/>
    </source>
</evidence>
<evidence type="ECO:0000256" key="2">
    <source>
        <dbReference type="SAM" id="SignalP"/>
    </source>
</evidence>
<dbReference type="RefSeq" id="WP_118999543.1">
    <property type="nucleotide sequence ID" value="NZ_QWGP01000004.1"/>
</dbReference>
<proteinExistence type="predicted"/>
<gene>
    <name evidence="3" type="ORF">D1114_05800</name>
</gene>
<evidence type="ECO:0000313" key="4">
    <source>
        <dbReference type="Proteomes" id="UP000266305"/>
    </source>
</evidence>
<name>A0AAX1UPM9_CERSP</name>
<evidence type="ECO:0008006" key="5">
    <source>
        <dbReference type="Google" id="ProtNLM"/>
    </source>
</evidence>
<keyword evidence="1" id="KW-0175">Coiled coil</keyword>
<comment type="caution">
    <text evidence="3">The sequence shown here is derived from an EMBL/GenBank/DDBJ whole genome shotgun (WGS) entry which is preliminary data.</text>
</comment>
<sequence>MSRRSRTRGALALLALLLAASGAMRVGSGVGAAMARASNDPVSGAPLDCPEPPLALAEALRDREAAVRAQEERMQKRQAALDEAEKSVRAQMAELAEAEAELNKTIALADGAAENDVSRLTSIYESMKPKEAARLFEAMAPEFAAGFIGRMQPEAAAAVMSGMSAEAAYSVSVLLAGRNALAPSE</sequence>
<protein>
    <recommendedName>
        <fullName evidence="5">Magnesium transporter MgtE intracellular domain-containing protein</fullName>
    </recommendedName>
</protein>
<dbReference type="SUPFAM" id="SSF158791">
    <property type="entry name" value="MgtE N-terminal domain-like"/>
    <property type="match status" value="1"/>
</dbReference>
<organism evidence="3 4">
    <name type="scientific">Cereibacter sphaeroides</name>
    <name type="common">Rhodobacter sphaeroides</name>
    <dbReference type="NCBI Taxonomy" id="1063"/>
    <lineage>
        <taxon>Bacteria</taxon>
        <taxon>Pseudomonadati</taxon>
        <taxon>Pseudomonadota</taxon>
        <taxon>Alphaproteobacteria</taxon>
        <taxon>Rhodobacterales</taxon>
        <taxon>Paracoccaceae</taxon>
        <taxon>Cereibacter</taxon>
    </lineage>
</organism>
<feature type="coiled-coil region" evidence="1">
    <location>
        <begin position="57"/>
        <end position="115"/>
    </location>
</feature>
<feature type="signal peptide" evidence="2">
    <location>
        <begin position="1"/>
        <end position="25"/>
    </location>
</feature>
<accession>A0AAX1UPM9</accession>
<feature type="chain" id="PRO_5043959736" description="Magnesium transporter MgtE intracellular domain-containing protein" evidence="2">
    <location>
        <begin position="26"/>
        <end position="185"/>
    </location>
</feature>
<dbReference type="Proteomes" id="UP000266305">
    <property type="component" value="Unassembled WGS sequence"/>
</dbReference>
<evidence type="ECO:0000313" key="3">
    <source>
        <dbReference type="EMBL" id="RHZ96974.1"/>
    </source>
</evidence>
<reference evidence="3 4" key="1">
    <citation type="submission" date="2018-08" db="EMBL/GenBank/DDBJ databases">
        <title>Draft genome sequence of Rhodobacter sphaeroides FY.</title>
        <authorList>
            <person name="Rayyan A."/>
            <person name="Meyer T.E."/>
            <person name="Kyndt J.A."/>
        </authorList>
    </citation>
    <scope>NUCLEOTIDE SEQUENCE [LARGE SCALE GENOMIC DNA]</scope>
    <source>
        <strain evidence="3 4">FY</strain>
    </source>
</reference>
<keyword evidence="2" id="KW-0732">Signal</keyword>